<dbReference type="Proteomes" id="UP000736787">
    <property type="component" value="Unassembled WGS sequence"/>
</dbReference>
<dbReference type="AlphaFoldDB" id="A0A8T1AU39"/>
<evidence type="ECO:0000313" key="2">
    <source>
        <dbReference type="Proteomes" id="UP000736787"/>
    </source>
</evidence>
<sequence length="160" mass="18682">MPKDGFTRNPYPDLNVTEQQREQLIELVNGCVQNHFQKYEQFFVTDHHHVDERRWEHVKSKDDLHVYNERSQKDQARRGLISTSPIQLSEHEKDMAVMMSSPSSFVQSFFNVIRHCVDVQFTMHYGFINRISRPHSYIHSSRRLAGNATASTTTSSCALQ</sequence>
<reference evidence="1" key="1">
    <citation type="submission" date="2018-10" db="EMBL/GenBank/DDBJ databases">
        <title>Effector identification in a new, highly contiguous assembly of the strawberry crown rot pathogen Phytophthora cactorum.</title>
        <authorList>
            <person name="Armitage A.D."/>
            <person name="Nellist C.F."/>
            <person name="Bates H."/>
            <person name="Vickerstaff R.J."/>
            <person name="Harrison R.J."/>
        </authorList>
    </citation>
    <scope>NUCLEOTIDE SEQUENCE</scope>
    <source>
        <strain evidence="1">4040</strain>
    </source>
</reference>
<dbReference type="PANTHER" id="PTHR13510">
    <property type="entry name" value="FYVE-FINGER-CONTAINING RAB5 EFFECTOR PROTEIN RABENOSYN-5-RELATED"/>
    <property type="match status" value="1"/>
</dbReference>
<comment type="caution">
    <text evidence="1">The sequence shown here is derived from an EMBL/GenBank/DDBJ whole genome shotgun (WGS) entry which is preliminary data.</text>
</comment>
<proteinExistence type="predicted"/>
<accession>A0A8T1AU39</accession>
<name>A0A8T1AU39_9STRA</name>
<dbReference type="PANTHER" id="PTHR13510:SF44">
    <property type="entry name" value="RABENOSYN-5"/>
    <property type="match status" value="1"/>
</dbReference>
<evidence type="ECO:0000313" key="1">
    <source>
        <dbReference type="EMBL" id="KAG2887129.1"/>
    </source>
</evidence>
<gene>
    <name evidence="1" type="ORF">PC117_g25239</name>
</gene>
<organism evidence="1 2">
    <name type="scientific">Phytophthora cactorum</name>
    <dbReference type="NCBI Taxonomy" id="29920"/>
    <lineage>
        <taxon>Eukaryota</taxon>
        <taxon>Sar</taxon>
        <taxon>Stramenopiles</taxon>
        <taxon>Oomycota</taxon>
        <taxon>Peronosporomycetes</taxon>
        <taxon>Peronosporales</taxon>
        <taxon>Peronosporaceae</taxon>
        <taxon>Phytophthora</taxon>
    </lineage>
</organism>
<dbReference type="InterPro" id="IPR052727">
    <property type="entry name" value="Rab4/Rab5_effector"/>
</dbReference>
<protein>
    <submittedName>
        <fullName evidence="1">Uncharacterized protein</fullName>
    </submittedName>
</protein>
<dbReference type="EMBL" id="RCMK01001900">
    <property type="protein sequence ID" value="KAG2887129.1"/>
    <property type="molecule type" value="Genomic_DNA"/>
</dbReference>